<dbReference type="CDD" id="cd09871">
    <property type="entry name" value="PIN_MtVapC28-VapC30-like"/>
    <property type="match status" value="1"/>
</dbReference>
<dbReference type="OrthoDB" id="32625at2"/>
<evidence type="ECO:0000313" key="10">
    <source>
        <dbReference type="EMBL" id="PVM94028.1"/>
    </source>
</evidence>
<dbReference type="GO" id="GO:0016787">
    <property type="term" value="F:hydrolase activity"/>
    <property type="evidence" value="ECO:0007669"/>
    <property type="project" value="UniProtKB-KW"/>
</dbReference>
<keyword evidence="8" id="KW-0800">Toxin</keyword>
<evidence type="ECO:0000256" key="6">
    <source>
        <dbReference type="ARBA" id="ARBA00022842"/>
    </source>
</evidence>
<dbReference type="EMBL" id="QDKQ01000011">
    <property type="protein sequence ID" value="PVM94028.1"/>
    <property type="molecule type" value="Genomic_DNA"/>
</dbReference>
<keyword evidence="4 8" id="KW-0479">Metal-binding</keyword>
<comment type="function">
    <text evidence="8">Toxic component of a toxin-antitoxin (TA) system. An RNase.</text>
</comment>
<keyword evidence="6 8" id="KW-0460">Magnesium</keyword>
<dbReference type="Gene3D" id="3.40.50.1010">
    <property type="entry name" value="5'-nuclease"/>
    <property type="match status" value="1"/>
</dbReference>
<dbReference type="HAMAP" id="MF_00265">
    <property type="entry name" value="VapC_Nob1"/>
    <property type="match status" value="1"/>
</dbReference>
<dbReference type="InterPro" id="IPR002716">
    <property type="entry name" value="PIN_dom"/>
</dbReference>
<feature type="domain" description="PIN" evidence="9">
    <location>
        <begin position="1"/>
        <end position="124"/>
    </location>
</feature>
<evidence type="ECO:0000256" key="3">
    <source>
        <dbReference type="ARBA" id="ARBA00022722"/>
    </source>
</evidence>
<dbReference type="GO" id="GO:0004540">
    <property type="term" value="F:RNA nuclease activity"/>
    <property type="evidence" value="ECO:0007669"/>
    <property type="project" value="InterPro"/>
</dbReference>
<name>A0A2T9KDH5_9CAUL</name>
<comment type="similarity">
    <text evidence="7 8">Belongs to the PINc/VapC protein family.</text>
</comment>
<dbReference type="EC" id="3.1.-.-" evidence="8"/>
<keyword evidence="2 8" id="KW-1277">Toxin-antitoxin system</keyword>
<dbReference type="GO" id="GO:0090729">
    <property type="term" value="F:toxin activity"/>
    <property type="evidence" value="ECO:0007669"/>
    <property type="project" value="UniProtKB-KW"/>
</dbReference>
<proteinExistence type="inferred from homology"/>
<accession>A0A2T9KDH5</accession>
<dbReference type="PANTHER" id="PTHR33653">
    <property type="entry name" value="RIBONUCLEASE VAPC2"/>
    <property type="match status" value="1"/>
</dbReference>
<keyword evidence="3 8" id="KW-0540">Nuclease</keyword>
<sequence>MVVDASAIVAILLGEPEAVDFTARLRDEPGDRLMSSVNYWETLARAEVAKGEIGRLEAESLLKALRIKIMPVDAADTRLAIDAFIRFGRRTPAGLNLGDCFAYALAATHGGALLYKGDDFSRTDLRSALNEA</sequence>
<dbReference type="Proteomes" id="UP000245073">
    <property type="component" value="Unassembled WGS sequence"/>
</dbReference>
<evidence type="ECO:0000256" key="4">
    <source>
        <dbReference type="ARBA" id="ARBA00022723"/>
    </source>
</evidence>
<feature type="binding site" evidence="8">
    <location>
        <position position="99"/>
    </location>
    <ligand>
        <name>Mg(2+)</name>
        <dbReference type="ChEBI" id="CHEBI:18420"/>
    </ligand>
</feature>
<dbReference type="GO" id="GO:0000287">
    <property type="term" value="F:magnesium ion binding"/>
    <property type="evidence" value="ECO:0007669"/>
    <property type="project" value="UniProtKB-UniRule"/>
</dbReference>
<evidence type="ECO:0000313" key="11">
    <source>
        <dbReference type="Proteomes" id="UP000245073"/>
    </source>
</evidence>
<evidence type="ECO:0000259" key="9">
    <source>
        <dbReference type="Pfam" id="PF01850"/>
    </source>
</evidence>
<evidence type="ECO:0000256" key="5">
    <source>
        <dbReference type="ARBA" id="ARBA00022801"/>
    </source>
</evidence>
<evidence type="ECO:0000256" key="1">
    <source>
        <dbReference type="ARBA" id="ARBA00001946"/>
    </source>
</evidence>
<protein>
    <recommendedName>
        <fullName evidence="8">Ribonuclease VapC</fullName>
        <shortName evidence="8">RNase VapC</shortName>
        <ecNumber evidence="8">3.1.-.-</ecNumber>
    </recommendedName>
    <alternativeName>
        <fullName evidence="8">Toxin VapC</fullName>
    </alternativeName>
</protein>
<dbReference type="AlphaFoldDB" id="A0A2T9KDH5"/>
<keyword evidence="5 8" id="KW-0378">Hydrolase</keyword>
<feature type="binding site" evidence="8">
    <location>
        <position position="4"/>
    </location>
    <ligand>
        <name>Mg(2+)</name>
        <dbReference type="ChEBI" id="CHEBI:18420"/>
    </ligand>
</feature>
<dbReference type="InterPro" id="IPR050556">
    <property type="entry name" value="Type_II_TA_system_RNase"/>
</dbReference>
<dbReference type="SUPFAM" id="SSF88723">
    <property type="entry name" value="PIN domain-like"/>
    <property type="match status" value="1"/>
</dbReference>
<reference evidence="10 11" key="1">
    <citation type="submission" date="2018-04" db="EMBL/GenBank/DDBJ databases">
        <title>The genome sequence of Caulobacter sp. 744.</title>
        <authorList>
            <person name="Gao J."/>
            <person name="Sun J."/>
        </authorList>
    </citation>
    <scope>NUCLEOTIDE SEQUENCE [LARGE SCALE GENOMIC DNA]</scope>
    <source>
        <strain evidence="10 11">774</strain>
    </source>
</reference>
<evidence type="ECO:0000256" key="8">
    <source>
        <dbReference type="HAMAP-Rule" id="MF_00265"/>
    </source>
</evidence>
<organism evidence="10 11">
    <name type="scientific">Caulobacter endophyticus</name>
    <dbReference type="NCBI Taxonomy" id="2172652"/>
    <lineage>
        <taxon>Bacteria</taxon>
        <taxon>Pseudomonadati</taxon>
        <taxon>Pseudomonadota</taxon>
        <taxon>Alphaproteobacteria</taxon>
        <taxon>Caulobacterales</taxon>
        <taxon>Caulobacteraceae</taxon>
        <taxon>Caulobacter</taxon>
    </lineage>
</organism>
<dbReference type="InterPro" id="IPR022907">
    <property type="entry name" value="VapC_family"/>
</dbReference>
<dbReference type="PANTHER" id="PTHR33653:SF1">
    <property type="entry name" value="RIBONUCLEASE VAPC2"/>
    <property type="match status" value="1"/>
</dbReference>
<comment type="cofactor">
    <cofactor evidence="1 8">
        <name>Mg(2+)</name>
        <dbReference type="ChEBI" id="CHEBI:18420"/>
    </cofactor>
</comment>
<keyword evidence="11" id="KW-1185">Reference proteome</keyword>
<dbReference type="Pfam" id="PF01850">
    <property type="entry name" value="PIN"/>
    <property type="match status" value="1"/>
</dbReference>
<evidence type="ECO:0000256" key="7">
    <source>
        <dbReference type="ARBA" id="ARBA00038093"/>
    </source>
</evidence>
<comment type="caution">
    <text evidence="10">The sequence shown here is derived from an EMBL/GenBank/DDBJ whole genome shotgun (WGS) entry which is preliminary data.</text>
</comment>
<evidence type="ECO:0000256" key="2">
    <source>
        <dbReference type="ARBA" id="ARBA00022649"/>
    </source>
</evidence>
<dbReference type="InterPro" id="IPR029060">
    <property type="entry name" value="PIN-like_dom_sf"/>
</dbReference>
<gene>
    <name evidence="8" type="primary">vapC</name>
    <name evidence="10" type="ORF">DDF67_01430</name>
</gene>